<dbReference type="PANTHER" id="PTHR13318">
    <property type="entry name" value="PARTNER OF PAIRED, ISOFORM B-RELATED"/>
    <property type="match status" value="1"/>
</dbReference>
<dbReference type="SMART" id="SM00256">
    <property type="entry name" value="FBOX"/>
    <property type="match status" value="1"/>
</dbReference>
<dbReference type="SUPFAM" id="SSF52047">
    <property type="entry name" value="RNI-like"/>
    <property type="match status" value="1"/>
</dbReference>
<dbReference type="RefSeq" id="XP_004353183.1">
    <property type="nucleotide sequence ID" value="XM_004353131.1"/>
</dbReference>
<evidence type="ECO:0000313" key="3">
    <source>
        <dbReference type="EMBL" id="ELR23655.1"/>
    </source>
</evidence>
<dbReference type="EMBL" id="KB007857">
    <property type="protein sequence ID" value="ELR23655.1"/>
    <property type="molecule type" value="Genomic_DNA"/>
</dbReference>
<dbReference type="OrthoDB" id="550575at2759"/>
<dbReference type="Pfam" id="PF12937">
    <property type="entry name" value="F-box-like"/>
    <property type="match status" value="1"/>
</dbReference>
<dbReference type="PROSITE" id="PS50181">
    <property type="entry name" value="FBOX"/>
    <property type="match status" value="1"/>
</dbReference>
<dbReference type="GO" id="GO:0019005">
    <property type="term" value="C:SCF ubiquitin ligase complex"/>
    <property type="evidence" value="ECO:0007669"/>
    <property type="project" value="TreeGrafter"/>
</dbReference>
<protein>
    <submittedName>
        <fullName evidence="3">Leucine rich repeat domain containing protein</fullName>
    </submittedName>
</protein>
<proteinExistence type="predicted"/>
<dbReference type="VEuPathDB" id="AmoebaDB:ACA1_072890"/>
<dbReference type="KEGG" id="acan:ACA1_072890"/>
<dbReference type="SMART" id="SM00367">
    <property type="entry name" value="LRR_CC"/>
    <property type="match status" value="10"/>
</dbReference>
<evidence type="ECO:0000313" key="4">
    <source>
        <dbReference type="Proteomes" id="UP000011083"/>
    </source>
</evidence>
<dbReference type="Proteomes" id="UP000011083">
    <property type="component" value="Unassembled WGS sequence"/>
</dbReference>
<gene>
    <name evidence="3" type="ORF">ACA1_072890</name>
</gene>
<feature type="domain" description="F-box" evidence="2">
    <location>
        <begin position="93"/>
        <end position="137"/>
    </location>
</feature>
<reference evidence="3 4" key="1">
    <citation type="journal article" date="2013" name="Genome Biol.">
        <title>Genome of Acanthamoeba castellanii highlights extensive lateral gene transfer and early evolution of tyrosine kinase signaling.</title>
        <authorList>
            <person name="Clarke M."/>
            <person name="Lohan A.J."/>
            <person name="Liu B."/>
            <person name="Lagkouvardos I."/>
            <person name="Roy S."/>
            <person name="Zafar N."/>
            <person name="Bertelli C."/>
            <person name="Schilde C."/>
            <person name="Kianianmomeni A."/>
            <person name="Burglin T.R."/>
            <person name="Frech C."/>
            <person name="Turcotte B."/>
            <person name="Kopec K.O."/>
            <person name="Synnott J.M."/>
            <person name="Choo C."/>
            <person name="Paponov I."/>
            <person name="Finkler A."/>
            <person name="Soon Heng Tan C."/>
            <person name="Hutchins A.P."/>
            <person name="Weinmeier T."/>
            <person name="Rattei T."/>
            <person name="Chu J.S."/>
            <person name="Gimenez G."/>
            <person name="Irimia M."/>
            <person name="Rigden D.J."/>
            <person name="Fitzpatrick D.A."/>
            <person name="Lorenzo-Morales J."/>
            <person name="Bateman A."/>
            <person name="Chiu C.H."/>
            <person name="Tang P."/>
            <person name="Hegemann P."/>
            <person name="Fromm H."/>
            <person name="Raoult D."/>
            <person name="Greub G."/>
            <person name="Miranda-Saavedra D."/>
            <person name="Chen N."/>
            <person name="Nash P."/>
            <person name="Ginger M.L."/>
            <person name="Horn M."/>
            <person name="Schaap P."/>
            <person name="Caler L."/>
            <person name="Loftus B."/>
        </authorList>
    </citation>
    <scope>NUCLEOTIDE SEQUENCE [LARGE SCALE GENOMIC DNA]</scope>
    <source>
        <strain evidence="3 4">Neff</strain>
    </source>
</reference>
<dbReference type="InterPro" id="IPR001810">
    <property type="entry name" value="F-box_dom"/>
</dbReference>
<dbReference type="InterPro" id="IPR032675">
    <property type="entry name" value="LRR_dom_sf"/>
</dbReference>
<organism evidence="3 4">
    <name type="scientific">Acanthamoeba castellanii (strain ATCC 30010 / Neff)</name>
    <dbReference type="NCBI Taxonomy" id="1257118"/>
    <lineage>
        <taxon>Eukaryota</taxon>
        <taxon>Amoebozoa</taxon>
        <taxon>Discosea</taxon>
        <taxon>Longamoebia</taxon>
        <taxon>Centramoebida</taxon>
        <taxon>Acanthamoebidae</taxon>
        <taxon>Acanthamoeba</taxon>
    </lineage>
</organism>
<dbReference type="Pfam" id="PF13516">
    <property type="entry name" value="LRR_6"/>
    <property type="match status" value="7"/>
</dbReference>
<keyword evidence="4" id="KW-1185">Reference proteome</keyword>
<name>L8HES6_ACACF</name>
<dbReference type="Gene3D" id="3.80.10.10">
    <property type="entry name" value="Ribonuclease Inhibitor"/>
    <property type="match status" value="3"/>
</dbReference>
<dbReference type="GO" id="GO:0031146">
    <property type="term" value="P:SCF-dependent proteasomal ubiquitin-dependent protein catabolic process"/>
    <property type="evidence" value="ECO:0007669"/>
    <property type="project" value="TreeGrafter"/>
</dbReference>
<dbReference type="CDD" id="cd09917">
    <property type="entry name" value="F-box_SF"/>
    <property type="match status" value="1"/>
</dbReference>
<accession>L8HES6</accession>
<dbReference type="InterPro" id="IPR006553">
    <property type="entry name" value="Leu-rich_rpt_Cys-con_subtyp"/>
</dbReference>
<dbReference type="GeneID" id="14924638"/>
<dbReference type="InterPro" id="IPR036047">
    <property type="entry name" value="F-box-like_dom_sf"/>
</dbReference>
<sequence length="634" mass="70766">MQGQDSKQLHALLERFDKREEKLLDALPLDKEERVKLGKELKYLREVRDQRIDKLLLLQEPASGDSPGEPRKRKRRASTIDRNSSKGKRRETGHAAYDLPPELWCQIFSFLSRKQLLAASLVSTVWRSLALHQFQHVNLSLVKFSPPEEVFRKKFIFACKNLPSLRSLNLTGWGSRGIKDIGSMLAYLPSSSLFHLYLDNTPFLEDKYLPLLPSSLRTLSLSHCNISSRGLKYLCTPHPLHAPTSPSLRSDSDEDLPLIPVAERQPSDWVPGQPLPTPFPQLQTLNLSYCPNITNHGLKYLRGLTSLTSLDLCSPSFRVTSEGLKSLPSSLRSLDISYMDKLTDEGIKALRAVCPDLQVLNISKCNKVTNDGMRFLPAKLRTIFLSHCYNITDEGIANLAVAVPLLENFHFSYSSLTDDGVRHLPRALKALNLSFCPKLTNEGMRHLPPHLHTLLLSYSYKITDEGLRALPPSIATLKLSRFFEITDDGLQHLPPALRSLDLSLCDRVSDQGMSRLPPTLAELNLSRCDGITDAGVAQLPRSLGKLDLSFTKHVTDACLRSLPKALTSLNLSSCPEITGEALADLPLSLSHLFLSHCEKVTDKIFTSLPRPLETLDISSCSGVVEKYLLDNCVA</sequence>
<dbReference type="SUPFAM" id="SSF81383">
    <property type="entry name" value="F-box domain"/>
    <property type="match status" value="1"/>
</dbReference>
<dbReference type="Gene3D" id="1.20.1280.50">
    <property type="match status" value="1"/>
</dbReference>
<feature type="region of interest" description="Disordered" evidence="1">
    <location>
        <begin position="59"/>
        <end position="92"/>
    </location>
</feature>
<dbReference type="AlphaFoldDB" id="L8HES6"/>
<evidence type="ECO:0000259" key="2">
    <source>
        <dbReference type="PROSITE" id="PS50181"/>
    </source>
</evidence>
<evidence type="ECO:0000256" key="1">
    <source>
        <dbReference type="SAM" id="MobiDB-lite"/>
    </source>
</evidence>
<dbReference type="STRING" id="1257118.L8HES6"/>
<dbReference type="InterPro" id="IPR001611">
    <property type="entry name" value="Leu-rich_rpt"/>
</dbReference>